<dbReference type="GO" id="GO:0016020">
    <property type="term" value="C:membrane"/>
    <property type="evidence" value="ECO:0007669"/>
    <property type="project" value="UniProtKB-SubCell"/>
</dbReference>
<feature type="transmembrane region" description="Helical" evidence="7">
    <location>
        <begin position="150"/>
        <end position="172"/>
    </location>
</feature>
<keyword evidence="5 7" id="KW-1133">Transmembrane helix</keyword>
<evidence type="ECO:0000256" key="5">
    <source>
        <dbReference type="ARBA" id="ARBA00022989"/>
    </source>
</evidence>
<feature type="transmembrane region" description="Helical" evidence="7">
    <location>
        <begin position="93"/>
        <end position="111"/>
    </location>
</feature>
<name>A0A9P6U2A2_9FUNG</name>
<dbReference type="Gene3D" id="1.20.1250.20">
    <property type="entry name" value="MFS general substrate transporter like domains"/>
    <property type="match status" value="2"/>
</dbReference>
<dbReference type="GO" id="GO:0015149">
    <property type="term" value="F:hexose transmembrane transporter activity"/>
    <property type="evidence" value="ECO:0007669"/>
    <property type="project" value="TreeGrafter"/>
</dbReference>
<dbReference type="InterPro" id="IPR003663">
    <property type="entry name" value="Sugar/inositol_transpt"/>
</dbReference>
<organism evidence="10 11">
    <name type="scientific">Mortierella polycephala</name>
    <dbReference type="NCBI Taxonomy" id="41804"/>
    <lineage>
        <taxon>Eukaryota</taxon>
        <taxon>Fungi</taxon>
        <taxon>Fungi incertae sedis</taxon>
        <taxon>Mucoromycota</taxon>
        <taxon>Mortierellomycotina</taxon>
        <taxon>Mortierellomycetes</taxon>
        <taxon>Mortierellales</taxon>
        <taxon>Mortierellaceae</taxon>
        <taxon>Mortierella</taxon>
    </lineage>
</organism>
<evidence type="ECO:0000256" key="6">
    <source>
        <dbReference type="ARBA" id="ARBA00023136"/>
    </source>
</evidence>
<dbReference type="InterPro" id="IPR020846">
    <property type="entry name" value="MFS_dom"/>
</dbReference>
<proteinExistence type="inferred from homology"/>
<feature type="transmembrane region" description="Helical" evidence="7">
    <location>
        <begin position="178"/>
        <end position="200"/>
    </location>
</feature>
<feature type="transmembrane region" description="Helical" evidence="7">
    <location>
        <begin position="372"/>
        <end position="395"/>
    </location>
</feature>
<keyword evidence="8" id="KW-0732">Signal</keyword>
<dbReference type="InterPro" id="IPR005828">
    <property type="entry name" value="MFS_sugar_transport-like"/>
</dbReference>
<feature type="transmembrane region" description="Helical" evidence="7">
    <location>
        <begin position="490"/>
        <end position="514"/>
    </location>
</feature>
<reference evidence="10" key="1">
    <citation type="journal article" date="2020" name="Fungal Divers.">
        <title>Resolving the Mortierellaceae phylogeny through synthesis of multi-gene phylogenetics and phylogenomics.</title>
        <authorList>
            <person name="Vandepol N."/>
            <person name="Liber J."/>
            <person name="Desiro A."/>
            <person name="Na H."/>
            <person name="Kennedy M."/>
            <person name="Barry K."/>
            <person name="Grigoriev I.V."/>
            <person name="Miller A.N."/>
            <person name="O'Donnell K."/>
            <person name="Stajich J.E."/>
            <person name="Bonito G."/>
        </authorList>
    </citation>
    <scope>NUCLEOTIDE SEQUENCE</scope>
    <source>
        <strain evidence="10">KOD948</strain>
    </source>
</reference>
<dbReference type="PROSITE" id="PS00217">
    <property type="entry name" value="SUGAR_TRANSPORT_2"/>
    <property type="match status" value="1"/>
</dbReference>
<comment type="caution">
    <text evidence="10">The sequence shown here is derived from an EMBL/GenBank/DDBJ whole genome shotgun (WGS) entry which is preliminary data.</text>
</comment>
<evidence type="ECO:0000256" key="1">
    <source>
        <dbReference type="ARBA" id="ARBA00004141"/>
    </source>
</evidence>
<dbReference type="OrthoDB" id="4540492at2759"/>
<dbReference type="AlphaFoldDB" id="A0A9P6U2A2"/>
<feature type="transmembrane region" description="Helical" evidence="7">
    <location>
        <begin position="117"/>
        <end position="138"/>
    </location>
</feature>
<dbReference type="Proteomes" id="UP000726737">
    <property type="component" value="Unassembled WGS sequence"/>
</dbReference>
<dbReference type="InterPro" id="IPR045263">
    <property type="entry name" value="GLUT"/>
</dbReference>
<dbReference type="PANTHER" id="PTHR23503:SF8">
    <property type="entry name" value="FACILITATED GLUCOSE TRANSPORTER PROTEIN 1"/>
    <property type="match status" value="1"/>
</dbReference>
<evidence type="ECO:0000256" key="4">
    <source>
        <dbReference type="ARBA" id="ARBA00022692"/>
    </source>
</evidence>
<keyword evidence="11" id="KW-1185">Reference proteome</keyword>
<dbReference type="Pfam" id="PF00083">
    <property type="entry name" value="Sugar_tr"/>
    <property type="match status" value="2"/>
</dbReference>
<keyword evidence="3" id="KW-0813">Transport</keyword>
<dbReference type="PRINTS" id="PR00171">
    <property type="entry name" value="SUGRTRNSPORT"/>
</dbReference>
<keyword evidence="4 7" id="KW-0812">Transmembrane</keyword>
<dbReference type="EMBL" id="JAAAJA010000315">
    <property type="protein sequence ID" value="KAG0256130.1"/>
    <property type="molecule type" value="Genomic_DNA"/>
</dbReference>
<dbReference type="SUPFAM" id="SSF103473">
    <property type="entry name" value="MFS general substrate transporter"/>
    <property type="match status" value="1"/>
</dbReference>
<dbReference type="PANTHER" id="PTHR23503">
    <property type="entry name" value="SOLUTE CARRIER FAMILY 2"/>
    <property type="match status" value="1"/>
</dbReference>
<dbReference type="InterPro" id="IPR005829">
    <property type="entry name" value="Sugar_transporter_CS"/>
</dbReference>
<accession>A0A9P6U2A2</accession>
<sequence>MPPYMVQCSLVVSLTSLSIGYVIGSPNIPESSIRGINDDCGANPFTIQHGFPNCFQFSDLLWGFAVGCFCLGACAGGLIGGTLQNRIGRVRSLLLSSLFFVFGSLVLGLTYHPIQFIIGRIFLGLACGLGGVAAPTYLGEISTVHARGTLGTFHQLFLVIGLLLSNLVGLAWSAPPGWRFVLAVNGLPALAQCFLLRSIVESPRYLVSKMQLNEAQVVLQKLRGAEADVDIEQEFQEIVQLLLGAQLPVQEKDTEESLPTVASAMSVQRVDSLGTISTGSTVIHSSAYTTLTTTTTTVPTLGGHHGEVEKFARQGTTGTRQEPYGIIELFQSECRGLAIIGVLVHFLQQASGINGLVYYSTSFLSSVFGSGLSKYITVGVSVCNFMGTIVGVYLIDRVNRKTLMVASFVGISLSATLLVIGAYYDLGPLVAAAVFLYFATFAFGLGPIPWLLPAEMLPTYALSSTSSVATGVNWIMNFVIGLTFPSLTKALGNATFILFGAFTALGAVYIWYFVPETKSRSIEQIMAEMGVPARSGNKL</sequence>
<evidence type="ECO:0000256" key="8">
    <source>
        <dbReference type="SAM" id="SignalP"/>
    </source>
</evidence>
<evidence type="ECO:0000256" key="2">
    <source>
        <dbReference type="ARBA" id="ARBA00010992"/>
    </source>
</evidence>
<evidence type="ECO:0000259" key="9">
    <source>
        <dbReference type="PROSITE" id="PS50850"/>
    </source>
</evidence>
<feature type="transmembrane region" description="Helical" evidence="7">
    <location>
        <begin position="459"/>
        <end position="484"/>
    </location>
</feature>
<feature type="transmembrane region" description="Helical" evidence="7">
    <location>
        <begin position="60"/>
        <end position="81"/>
    </location>
</feature>
<evidence type="ECO:0000313" key="10">
    <source>
        <dbReference type="EMBL" id="KAG0256130.1"/>
    </source>
</evidence>
<feature type="signal peptide" evidence="8">
    <location>
        <begin position="1"/>
        <end position="24"/>
    </location>
</feature>
<comment type="subcellular location">
    <subcellularLocation>
        <location evidence="1">Membrane</location>
        <topology evidence="1">Multi-pass membrane protein</topology>
    </subcellularLocation>
</comment>
<protein>
    <recommendedName>
        <fullName evidence="9">Major facilitator superfamily (MFS) profile domain-containing protein</fullName>
    </recommendedName>
</protein>
<evidence type="ECO:0000256" key="3">
    <source>
        <dbReference type="ARBA" id="ARBA00022448"/>
    </source>
</evidence>
<dbReference type="PROSITE" id="PS50850">
    <property type="entry name" value="MFS"/>
    <property type="match status" value="1"/>
</dbReference>
<comment type="similarity">
    <text evidence="2">Belongs to the major facilitator superfamily. Sugar transporter (TC 2.A.1.1) family.</text>
</comment>
<evidence type="ECO:0000256" key="7">
    <source>
        <dbReference type="SAM" id="Phobius"/>
    </source>
</evidence>
<feature type="transmembrane region" description="Helical" evidence="7">
    <location>
        <begin position="430"/>
        <end position="452"/>
    </location>
</feature>
<feature type="transmembrane region" description="Helical" evidence="7">
    <location>
        <begin position="402"/>
        <end position="424"/>
    </location>
</feature>
<dbReference type="InterPro" id="IPR036259">
    <property type="entry name" value="MFS_trans_sf"/>
</dbReference>
<evidence type="ECO:0000313" key="11">
    <source>
        <dbReference type="Proteomes" id="UP000726737"/>
    </source>
</evidence>
<gene>
    <name evidence="10" type="ORF">BG011_004736</name>
</gene>
<feature type="chain" id="PRO_5040117212" description="Major facilitator superfamily (MFS) profile domain-containing protein" evidence="8">
    <location>
        <begin position="25"/>
        <end position="539"/>
    </location>
</feature>
<feature type="transmembrane region" description="Helical" evidence="7">
    <location>
        <begin position="337"/>
        <end position="360"/>
    </location>
</feature>
<feature type="domain" description="Major facilitator superfamily (MFS) profile" evidence="9">
    <location>
        <begin position="4"/>
        <end position="518"/>
    </location>
</feature>
<keyword evidence="6 7" id="KW-0472">Membrane</keyword>